<dbReference type="InterPro" id="IPR003754">
    <property type="entry name" value="4pyrrol_synth_uPrphyn_synth"/>
</dbReference>
<dbReference type="SUPFAM" id="SSF69618">
    <property type="entry name" value="HemD-like"/>
    <property type="match status" value="1"/>
</dbReference>
<evidence type="ECO:0000313" key="2">
    <source>
        <dbReference type="EMBL" id="QHI95385.1"/>
    </source>
</evidence>
<evidence type="ECO:0000313" key="3">
    <source>
        <dbReference type="Proteomes" id="UP000463975"/>
    </source>
</evidence>
<dbReference type="InterPro" id="IPR036108">
    <property type="entry name" value="4pyrrol_syn_uPrphyn_synt_sf"/>
</dbReference>
<evidence type="ECO:0000259" key="1">
    <source>
        <dbReference type="Pfam" id="PF02602"/>
    </source>
</evidence>
<dbReference type="GO" id="GO:0004852">
    <property type="term" value="F:uroporphyrinogen-III synthase activity"/>
    <property type="evidence" value="ECO:0007669"/>
    <property type="project" value="InterPro"/>
</dbReference>
<dbReference type="Proteomes" id="UP000463975">
    <property type="component" value="Chromosome"/>
</dbReference>
<dbReference type="Gene3D" id="3.40.50.10090">
    <property type="match status" value="2"/>
</dbReference>
<dbReference type="KEGG" id="bomb:GT348_03070"/>
<name>A0A6P1N9W8_9PROT</name>
<proteinExistence type="predicted"/>
<sequence>MVLKRTILVTRPEPGLAESVSELENRGWDAIACPSLIIHHNQPFSNIDCDALLITSAQSLPALAMQSRDQFLLTVGEKTAFKARQQGFRNVCSAKGNALSLIQLCKEKGLIGKKLILACGQGWRGQNYGDSLTESLQAQAMIAYKVERATLMPLKAQLALKEQKVAAILFYSAETLSAFMNLCPKELHETLKNVRAICYSKAIADKAAFYASWAAIEVATYPSIQS</sequence>
<dbReference type="RefSeq" id="WP_160618462.1">
    <property type="nucleotide sequence ID" value="NZ_CP047652.1"/>
</dbReference>
<protein>
    <submittedName>
        <fullName evidence="2">Uroporphyrinogen-III synthase</fullName>
    </submittedName>
</protein>
<dbReference type="EMBL" id="CP047652">
    <property type="protein sequence ID" value="QHI95385.1"/>
    <property type="molecule type" value="Genomic_DNA"/>
</dbReference>
<keyword evidence="3" id="KW-1185">Reference proteome</keyword>
<gene>
    <name evidence="2" type="ORF">GT348_03070</name>
</gene>
<dbReference type="Pfam" id="PF02602">
    <property type="entry name" value="HEM4"/>
    <property type="match status" value="1"/>
</dbReference>
<dbReference type="CDD" id="cd06578">
    <property type="entry name" value="HemD"/>
    <property type="match status" value="1"/>
</dbReference>
<dbReference type="GO" id="GO:0033014">
    <property type="term" value="P:tetrapyrrole biosynthetic process"/>
    <property type="evidence" value="ECO:0007669"/>
    <property type="project" value="InterPro"/>
</dbReference>
<reference evidence="2 3" key="1">
    <citation type="submission" date="2020-01" db="EMBL/GenBank/DDBJ databases">
        <title>Genome sequencing of strain KACC 21507.</title>
        <authorList>
            <person name="Heo J."/>
            <person name="Kim S.-J."/>
            <person name="Kim J.-S."/>
            <person name="Hong S.-B."/>
            <person name="Kwon S.-W."/>
        </authorList>
    </citation>
    <scope>NUCLEOTIDE SEQUENCE [LARGE SCALE GENOMIC DNA]</scope>
    <source>
        <strain evidence="2 3">KACC 21507</strain>
    </source>
</reference>
<feature type="domain" description="Tetrapyrrole biosynthesis uroporphyrinogen III synthase" evidence="1">
    <location>
        <begin position="20"/>
        <end position="210"/>
    </location>
</feature>
<accession>A0A6P1N9W8</accession>
<dbReference type="AlphaFoldDB" id="A0A6P1N9W8"/>
<organism evidence="2 3">
    <name type="scientific">Aristophania vespae</name>
    <dbReference type="NCBI Taxonomy" id="2697033"/>
    <lineage>
        <taxon>Bacteria</taxon>
        <taxon>Pseudomonadati</taxon>
        <taxon>Pseudomonadota</taxon>
        <taxon>Alphaproteobacteria</taxon>
        <taxon>Acetobacterales</taxon>
        <taxon>Acetobacteraceae</taxon>
        <taxon>Aristophania</taxon>
    </lineage>
</organism>